<feature type="non-terminal residue" evidence="8">
    <location>
        <position position="128"/>
    </location>
</feature>
<gene>
    <name evidence="8" type="ORF">B2A_06370</name>
</gene>
<comment type="caution">
    <text evidence="8">The sequence shown here is derived from an EMBL/GenBank/DDBJ whole genome shotgun (WGS) entry which is preliminary data.</text>
</comment>
<evidence type="ECO:0000313" key="8">
    <source>
        <dbReference type="EMBL" id="EQD52984.1"/>
    </source>
</evidence>
<dbReference type="InterPro" id="IPR052049">
    <property type="entry name" value="Electron_transfer_protein"/>
</dbReference>
<feature type="transmembrane region" description="Helical" evidence="7">
    <location>
        <begin position="96"/>
        <end position="117"/>
    </location>
</feature>
<proteinExistence type="inferred from homology"/>
<keyword evidence="5 7" id="KW-1133">Transmembrane helix</keyword>
<keyword evidence="4 7" id="KW-0812">Transmembrane</keyword>
<evidence type="ECO:0000256" key="6">
    <source>
        <dbReference type="ARBA" id="ARBA00023136"/>
    </source>
</evidence>
<dbReference type="PANTHER" id="PTHR34856">
    <property type="entry name" value="PROTEIN NRFD"/>
    <property type="match status" value="1"/>
</dbReference>
<keyword evidence="6 7" id="KW-0472">Membrane</keyword>
<comment type="similarity">
    <text evidence="2">Belongs to the NrfD family.</text>
</comment>
<comment type="subcellular location">
    <subcellularLocation>
        <location evidence="1">Cell membrane</location>
        <topology evidence="1">Multi-pass membrane protein</topology>
    </subcellularLocation>
</comment>
<evidence type="ECO:0000256" key="5">
    <source>
        <dbReference type="ARBA" id="ARBA00022989"/>
    </source>
</evidence>
<evidence type="ECO:0000256" key="3">
    <source>
        <dbReference type="ARBA" id="ARBA00022475"/>
    </source>
</evidence>
<dbReference type="InterPro" id="IPR005614">
    <property type="entry name" value="NrfD-like"/>
</dbReference>
<accession>T1BIN4</accession>
<keyword evidence="3" id="KW-1003">Cell membrane</keyword>
<evidence type="ECO:0000256" key="7">
    <source>
        <dbReference type="SAM" id="Phobius"/>
    </source>
</evidence>
<evidence type="ECO:0000256" key="4">
    <source>
        <dbReference type="ARBA" id="ARBA00022692"/>
    </source>
</evidence>
<evidence type="ECO:0000256" key="1">
    <source>
        <dbReference type="ARBA" id="ARBA00004651"/>
    </source>
</evidence>
<feature type="transmembrane region" description="Helical" evidence="7">
    <location>
        <begin position="57"/>
        <end position="76"/>
    </location>
</feature>
<dbReference type="Pfam" id="PF03916">
    <property type="entry name" value="NrfD"/>
    <property type="match status" value="1"/>
</dbReference>
<organism evidence="8">
    <name type="scientific">mine drainage metagenome</name>
    <dbReference type="NCBI Taxonomy" id="410659"/>
    <lineage>
        <taxon>unclassified sequences</taxon>
        <taxon>metagenomes</taxon>
        <taxon>ecological metagenomes</taxon>
    </lineage>
</organism>
<name>T1BIN4_9ZZZZ</name>
<protein>
    <submittedName>
        <fullName evidence="8">Polysulfide reductase NrfD</fullName>
    </submittedName>
</protein>
<reference evidence="8" key="2">
    <citation type="journal article" date="2014" name="ISME J.">
        <title>Microbial stratification in low pH oxic and suboxic macroscopic growths along an acid mine drainage.</title>
        <authorList>
            <person name="Mendez-Garcia C."/>
            <person name="Mesa V."/>
            <person name="Sprenger R.R."/>
            <person name="Richter M."/>
            <person name="Diez M.S."/>
            <person name="Solano J."/>
            <person name="Bargiela R."/>
            <person name="Golyshina O.V."/>
            <person name="Manteca A."/>
            <person name="Ramos J.L."/>
            <person name="Gallego J.R."/>
            <person name="Llorente I."/>
            <person name="Martins Dos Santos V.A."/>
            <person name="Jensen O.N."/>
            <person name="Pelaez A.I."/>
            <person name="Sanchez J."/>
            <person name="Ferrer M."/>
        </authorList>
    </citation>
    <scope>NUCLEOTIDE SEQUENCE</scope>
</reference>
<dbReference type="EMBL" id="AUZZ01004499">
    <property type="protein sequence ID" value="EQD52984.1"/>
    <property type="molecule type" value="Genomic_DNA"/>
</dbReference>
<dbReference type="GO" id="GO:0005886">
    <property type="term" value="C:plasma membrane"/>
    <property type="evidence" value="ECO:0007669"/>
    <property type="project" value="UniProtKB-SubCell"/>
</dbReference>
<feature type="transmembrane region" description="Helical" evidence="7">
    <location>
        <begin position="22"/>
        <end position="45"/>
    </location>
</feature>
<sequence length="128" mass="14702">MNFENSTQLFGLEHVYWQLPLVAYPFLSGLVAGSFIVGSLAKVFGLKKFEPLAKMSIIVTLAFLIGAALAPLAEAWQRERFWELITRDHFPYSPLGMFIIIWIAYVILVLVEMYYIFRPDNIYLAQHA</sequence>
<evidence type="ECO:0000256" key="2">
    <source>
        <dbReference type="ARBA" id="ARBA00008929"/>
    </source>
</evidence>
<dbReference type="Gene3D" id="1.20.1630.10">
    <property type="entry name" value="Formate dehydrogenase/DMSO reductase domain"/>
    <property type="match status" value="1"/>
</dbReference>
<dbReference type="PANTHER" id="PTHR34856:SF2">
    <property type="entry name" value="PROTEIN NRFD"/>
    <property type="match status" value="1"/>
</dbReference>
<dbReference type="AlphaFoldDB" id="T1BIN4"/>
<reference evidence="8" key="1">
    <citation type="submission" date="2013-08" db="EMBL/GenBank/DDBJ databases">
        <authorList>
            <person name="Mendez C."/>
            <person name="Richter M."/>
            <person name="Ferrer M."/>
            <person name="Sanchez J."/>
        </authorList>
    </citation>
    <scope>NUCLEOTIDE SEQUENCE</scope>
</reference>